<feature type="region of interest" description="Disordered" evidence="1">
    <location>
        <begin position="1"/>
        <end position="35"/>
    </location>
</feature>
<accession>M8AUZ3</accession>
<gene>
    <name evidence="2" type="ORF">TRIUR3_07249</name>
</gene>
<dbReference type="EMBL" id="KD051067">
    <property type="protein sequence ID" value="EMS64864.1"/>
    <property type="molecule type" value="Genomic_DNA"/>
</dbReference>
<proteinExistence type="predicted"/>
<evidence type="ECO:0000313" key="2">
    <source>
        <dbReference type="EMBL" id="EMS64864.1"/>
    </source>
</evidence>
<name>M8AUZ3_TRIUA</name>
<sequence>MASHRQEISHGEQPSTTTTARKTEELDAGRRHQQPELLRCIAGGGIEHMEGSHGEERAGQSLMLRASAAWRLRLRARSGPLAGAYRVYLRNRVCVGIFLNWLRREEDEATRGVLLCESDAV</sequence>
<dbReference type="AlphaFoldDB" id="M8AUZ3"/>
<reference evidence="2" key="1">
    <citation type="journal article" date="2013" name="Nature">
        <title>Draft genome of the wheat A-genome progenitor Triticum urartu.</title>
        <authorList>
            <person name="Ling H.Q."/>
            <person name="Zhao S."/>
            <person name="Liu D."/>
            <person name="Wang J."/>
            <person name="Sun H."/>
            <person name="Zhang C."/>
            <person name="Fan H."/>
            <person name="Li D."/>
            <person name="Dong L."/>
            <person name="Tao Y."/>
            <person name="Gao C."/>
            <person name="Wu H."/>
            <person name="Li Y."/>
            <person name="Cui Y."/>
            <person name="Guo X."/>
            <person name="Zheng S."/>
            <person name="Wang B."/>
            <person name="Yu K."/>
            <person name="Liang Q."/>
            <person name="Yang W."/>
            <person name="Lou X."/>
            <person name="Chen J."/>
            <person name="Feng M."/>
            <person name="Jian J."/>
            <person name="Zhang X."/>
            <person name="Luo G."/>
            <person name="Jiang Y."/>
            <person name="Liu J."/>
            <person name="Wang Z."/>
            <person name="Sha Y."/>
            <person name="Zhang B."/>
            <person name="Wu H."/>
            <person name="Tang D."/>
            <person name="Shen Q."/>
            <person name="Xue P."/>
            <person name="Zou S."/>
            <person name="Wang X."/>
            <person name="Liu X."/>
            <person name="Wang F."/>
            <person name="Yang Y."/>
            <person name="An X."/>
            <person name="Dong Z."/>
            <person name="Zhang K."/>
            <person name="Zhang X."/>
            <person name="Luo M.C."/>
            <person name="Dvorak J."/>
            <person name="Tong Y."/>
            <person name="Wang J."/>
            <person name="Yang H."/>
            <person name="Li Z."/>
            <person name="Wang D."/>
            <person name="Zhang A."/>
            <person name="Wang J."/>
        </authorList>
    </citation>
    <scope>NUCLEOTIDE SEQUENCE</scope>
</reference>
<protein>
    <submittedName>
        <fullName evidence="2">Uncharacterized protein</fullName>
    </submittedName>
</protein>
<organism evidence="2">
    <name type="scientific">Triticum urartu</name>
    <name type="common">Red wild einkorn</name>
    <name type="synonym">Crithodium urartu</name>
    <dbReference type="NCBI Taxonomy" id="4572"/>
    <lineage>
        <taxon>Eukaryota</taxon>
        <taxon>Viridiplantae</taxon>
        <taxon>Streptophyta</taxon>
        <taxon>Embryophyta</taxon>
        <taxon>Tracheophyta</taxon>
        <taxon>Spermatophyta</taxon>
        <taxon>Magnoliopsida</taxon>
        <taxon>Liliopsida</taxon>
        <taxon>Poales</taxon>
        <taxon>Poaceae</taxon>
        <taxon>BOP clade</taxon>
        <taxon>Pooideae</taxon>
        <taxon>Triticodae</taxon>
        <taxon>Triticeae</taxon>
        <taxon>Triticinae</taxon>
        <taxon>Triticum</taxon>
    </lineage>
</organism>
<feature type="compositionally biased region" description="Basic and acidic residues" evidence="1">
    <location>
        <begin position="1"/>
        <end position="10"/>
    </location>
</feature>
<evidence type="ECO:0000256" key="1">
    <source>
        <dbReference type="SAM" id="MobiDB-lite"/>
    </source>
</evidence>
<feature type="compositionally biased region" description="Basic and acidic residues" evidence="1">
    <location>
        <begin position="21"/>
        <end position="34"/>
    </location>
</feature>